<evidence type="ECO:0000256" key="2">
    <source>
        <dbReference type="ARBA" id="ARBA00022723"/>
    </source>
</evidence>
<evidence type="ECO:0000313" key="8">
    <source>
        <dbReference type="EMBL" id="BCD95882.1"/>
    </source>
</evidence>
<evidence type="ECO:0000256" key="4">
    <source>
        <dbReference type="PROSITE-ProRule" id="PRU00433"/>
    </source>
</evidence>
<dbReference type="InterPro" id="IPR013043">
    <property type="entry name" value="DUF1595"/>
</dbReference>
<keyword evidence="6" id="KW-0732">Signal</keyword>
<dbReference type="InterPro" id="IPR036909">
    <property type="entry name" value="Cyt_c-like_dom_sf"/>
</dbReference>
<organism evidence="8 9">
    <name type="scientific">Marinagarivorans cellulosilyticus</name>
    <dbReference type="NCBI Taxonomy" id="2721545"/>
    <lineage>
        <taxon>Bacteria</taxon>
        <taxon>Pseudomonadati</taxon>
        <taxon>Pseudomonadota</taxon>
        <taxon>Gammaproteobacteria</taxon>
        <taxon>Cellvibrionales</taxon>
        <taxon>Cellvibrionaceae</taxon>
        <taxon>Marinagarivorans</taxon>
    </lineage>
</organism>
<evidence type="ECO:0000256" key="6">
    <source>
        <dbReference type="SAM" id="SignalP"/>
    </source>
</evidence>
<dbReference type="Pfam" id="PF07626">
    <property type="entry name" value="PSD3"/>
    <property type="match status" value="1"/>
</dbReference>
<dbReference type="InterPro" id="IPR009056">
    <property type="entry name" value="Cyt_c-like_dom"/>
</dbReference>
<sequence length="838" mass="91338">MRKIVPLALASAIMTACTGTGDPGSSSSNDVTSSSSSQATQSSTAAISSSSAPTTPSSTATSSSAPSTGGNLYTDFVPDALKGAERYEAMIYDGFACSTCHGADANGTTPIDYQGLSAQEMFTIIKDEMPTQVGLPEECVGQCAADITAYLKGLNGGEPQGKVSCDTTKPLGYSPQALRLLTLDEYQNSIEDLLGITTDYRSKIVIDSERGGFPNNSATPVDDSRAGKYWSVAEAIANEAIENGQPFACTGGCSDKFVEELLPRIFRRPITEAERLQYFEIFGSSAPEEGLQLAIIAALTSPQFLYRSELGQKVSDILSTEPMSYYRPDPSSQMQVAIGNQGDDGFSRIQYYLDNNGAPRYTWTGNDIVSFQIRASQINGSYPSIIMKTGNKEYPVEVTSDRPQNIRISIKDAAPGDGYIGFQTSSDQVYISTITFGAAKLYTPSRGDEEKMKLADPDSYVLDPFEYASFLSYTLTGSAPDDILWNAASNDGLHYEDQIRAQVERLIDTPRGRQRIGEMASYWFDTYKITGSLWDRDSALFPNYTPEVRESMAEEVRQLFQEIVYQDRPFESFYGGDFTVLNKALSDYYGIASGSSGNNDWKVVENLEERGGVLTSGAFMTLHALPEKTRPIIRAVRVREQMLCQHILPPPLLIEDREELKNRVNSEFEQGGMTTREYNEGITDARSCDGCHKYQINPLFGMEDFDQAGQWRDTEKGYGGVQTLDVDIAGILYGTQSPDDTDSIPFAGAKGLSKVVATLPGASECLIEKGFRFISGMPLNKKGVDAVATEQALTDEQASDFACAADKARTAYTAEGSSAKAAITALVMQDLLRYRKAN</sequence>
<dbReference type="PROSITE" id="PS51257">
    <property type="entry name" value="PROKAR_LIPOPROTEIN"/>
    <property type="match status" value="1"/>
</dbReference>
<dbReference type="EMBL" id="AP023086">
    <property type="protein sequence ID" value="BCD95882.1"/>
    <property type="molecule type" value="Genomic_DNA"/>
</dbReference>
<proteinExistence type="predicted"/>
<dbReference type="Pfam" id="PF07631">
    <property type="entry name" value="PSD4"/>
    <property type="match status" value="1"/>
</dbReference>
<dbReference type="Pfam" id="PF07637">
    <property type="entry name" value="PSD5"/>
    <property type="match status" value="1"/>
</dbReference>
<dbReference type="RefSeq" id="WP_236985360.1">
    <property type="nucleotide sequence ID" value="NZ_AP023086.1"/>
</dbReference>
<dbReference type="KEGG" id="marq:MARGE09_P0081"/>
<keyword evidence="2 4" id="KW-0479">Metal-binding</keyword>
<dbReference type="Proteomes" id="UP001320119">
    <property type="component" value="Chromosome"/>
</dbReference>
<protein>
    <recommendedName>
        <fullName evidence="7">Cytochrome c domain-containing protein</fullName>
    </recommendedName>
</protein>
<accession>A0AAN2BIF1</accession>
<dbReference type="GO" id="GO:0009055">
    <property type="term" value="F:electron transfer activity"/>
    <property type="evidence" value="ECO:0007669"/>
    <property type="project" value="InterPro"/>
</dbReference>
<dbReference type="Pfam" id="PF13442">
    <property type="entry name" value="Cytochrome_CBB3"/>
    <property type="match status" value="1"/>
</dbReference>
<evidence type="ECO:0000256" key="5">
    <source>
        <dbReference type="SAM" id="MobiDB-lite"/>
    </source>
</evidence>
<dbReference type="InterPro" id="IPR013036">
    <property type="entry name" value="DUF1587"/>
</dbReference>
<dbReference type="SUPFAM" id="SSF46626">
    <property type="entry name" value="Cytochrome c"/>
    <property type="match status" value="1"/>
</dbReference>
<evidence type="ECO:0000259" key="7">
    <source>
        <dbReference type="PROSITE" id="PS51007"/>
    </source>
</evidence>
<dbReference type="PROSITE" id="PS51007">
    <property type="entry name" value="CYTC"/>
    <property type="match status" value="1"/>
</dbReference>
<feature type="region of interest" description="Disordered" evidence="5">
    <location>
        <begin position="20"/>
        <end position="69"/>
    </location>
</feature>
<reference evidence="8 9" key="1">
    <citation type="journal article" date="2022" name="IScience">
        <title>An ultrasensitive nanofiber-based assay for enzymatic hydrolysis and deep-sea microbial degradation of cellulose.</title>
        <authorList>
            <person name="Tsudome M."/>
            <person name="Tachioka M."/>
            <person name="Miyazaki M."/>
            <person name="Uchimura K."/>
            <person name="Tsuda M."/>
            <person name="Takaki Y."/>
            <person name="Deguchi S."/>
        </authorList>
    </citation>
    <scope>NUCLEOTIDE SEQUENCE [LARGE SCALE GENOMIC DNA]</scope>
    <source>
        <strain evidence="8 9">GE09</strain>
    </source>
</reference>
<feature type="signal peptide" evidence="6">
    <location>
        <begin position="1"/>
        <end position="18"/>
    </location>
</feature>
<keyword evidence="9" id="KW-1185">Reference proteome</keyword>
<feature type="compositionally biased region" description="Low complexity" evidence="5">
    <location>
        <begin position="25"/>
        <end position="68"/>
    </location>
</feature>
<evidence type="ECO:0000256" key="3">
    <source>
        <dbReference type="ARBA" id="ARBA00023004"/>
    </source>
</evidence>
<feature type="domain" description="Cytochrome c" evidence="7">
    <location>
        <begin position="78"/>
        <end position="197"/>
    </location>
</feature>
<dbReference type="InterPro" id="IPR013039">
    <property type="entry name" value="DUF1588"/>
</dbReference>
<dbReference type="GO" id="GO:0046872">
    <property type="term" value="F:metal ion binding"/>
    <property type="evidence" value="ECO:0007669"/>
    <property type="project" value="UniProtKB-KW"/>
</dbReference>
<keyword evidence="3 4" id="KW-0408">Iron</keyword>
<dbReference type="AlphaFoldDB" id="A0AAN2BIF1"/>
<keyword evidence="1 4" id="KW-0349">Heme</keyword>
<dbReference type="GO" id="GO:0020037">
    <property type="term" value="F:heme binding"/>
    <property type="evidence" value="ECO:0007669"/>
    <property type="project" value="InterPro"/>
</dbReference>
<feature type="chain" id="PRO_5042881448" description="Cytochrome c domain-containing protein" evidence="6">
    <location>
        <begin position="19"/>
        <end position="838"/>
    </location>
</feature>
<gene>
    <name evidence="8" type="ORF">MARGE09_P0081</name>
</gene>
<evidence type="ECO:0000313" key="9">
    <source>
        <dbReference type="Proteomes" id="UP001320119"/>
    </source>
</evidence>
<name>A0AAN2BIF1_9GAMM</name>
<dbReference type="Pfam" id="PF07627">
    <property type="entry name" value="PSCyt3"/>
    <property type="match status" value="1"/>
</dbReference>
<dbReference type="InterPro" id="IPR013042">
    <property type="entry name" value="DUF1592"/>
</dbReference>
<evidence type="ECO:0000256" key="1">
    <source>
        <dbReference type="ARBA" id="ARBA00022617"/>
    </source>
</evidence>